<sequence>MKVGRTGLSIVFIALSMYRFCDAQTLPTPDEFDRSLKACADSQKISLSANIIDSISKLYSGESSRQVLRSSSEFLLLIPEGNRIEAYRLYADCIAKIVPQIATTAVPTPSPTPPTPPTVYRICAGEYERACPPHDVYLYCGSSIEGWAKDRCTAYTARRLNTYGGNKCGYSLDEIICSGSK</sequence>
<reference evidence="2" key="1">
    <citation type="submission" date="2016-11" db="EMBL/GenBank/DDBJ databases">
        <authorList>
            <person name="Varghese N."/>
            <person name="Submissions S."/>
        </authorList>
    </citation>
    <scope>NUCLEOTIDE SEQUENCE [LARGE SCALE GENOMIC DNA]</scope>
    <source>
        <strain evidence="2">GAS401</strain>
    </source>
</reference>
<evidence type="ECO:0000313" key="2">
    <source>
        <dbReference type="Proteomes" id="UP000184096"/>
    </source>
</evidence>
<protein>
    <submittedName>
        <fullName evidence="1">Uncharacterized protein</fullName>
    </submittedName>
</protein>
<evidence type="ECO:0000313" key="1">
    <source>
        <dbReference type="EMBL" id="SHN73493.1"/>
    </source>
</evidence>
<name>A0A1M7TSA1_9BRAD</name>
<keyword evidence="2" id="KW-1185">Reference proteome</keyword>
<organism evidence="1 2">
    <name type="scientific">Bradyrhizobium erythrophlei</name>
    <dbReference type="NCBI Taxonomy" id="1437360"/>
    <lineage>
        <taxon>Bacteria</taxon>
        <taxon>Pseudomonadati</taxon>
        <taxon>Pseudomonadota</taxon>
        <taxon>Alphaproteobacteria</taxon>
        <taxon>Hyphomicrobiales</taxon>
        <taxon>Nitrobacteraceae</taxon>
        <taxon>Bradyrhizobium</taxon>
    </lineage>
</organism>
<gene>
    <name evidence="1" type="ORF">SAMN05444170_2492</name>
</gene>
<dbReference type="Proteomes" id="UP000184096">
    <property type="component" value="Chromosome I"/>
</dbReference>
<accession>A0A1M7TSA1</accession>
<dbReference type="EMBL" id="LT670849">
    <property type="protein sequence ID" value="SHN73493.1"/>
    <property type="molecule type" value="Genomic_DNA"/>
</dbReference>
<dbReference type="AlphaFoldDB" id="A0A1M7TSA1"/>
<proteinExistence type="predicted"/>